<feature type="transmembrane region" description="Helical" evidence="1">
    <location>
        <begin position="12"/>
        <end position="34"/>
    </location>
</feature>
<keyword evidence="1" id="KW-0812">Transmembrane</keyword>
<dbReference type="EMBL" id="NTWE01000020">
    <property type="protein sequence ID" value="PEW02857.1"/>
    <property type="molecule type" value="Genomic_DNA"/>
</dbReference>
<accession>A0A2A8PYZ4</accession>
<comment type="caution">
    <text evidence="2">The sequence shown here is derived from an EMBL/GenBank/DDBJ whole genome shotgun (WGS) entry which is preliminary data.</text>
</comment>
<feature type="transmembrane region" description="Helical" evidence="1">
    <location>
        <begin position="154"/>
        <end position="174"/>
    </location>
</feature>
<feature type="transmembrane region" description="Helical" evidence="1">
    <location>
        <begin position="54"/>
        <end position="72"/>
    </location>
</feature>
<evidence type="ECO:0008006" key="4">
    <source>
        <dbReference type="Google" id="ProtNLM"/>
    </source>
</evidence>
<feature type="transmembrane region" description="Helical" evidence="1">
    <location>
        <begin position="93"/>
        <end position="114"/>
    </location>
</feature>
<proteinExistence type="predicted"/>
<reference evidence="2 3" key="1">
    <citation type="submission" date="2017-09" db="EMBL/GenBank/DDBJ databases">
        <title>Large-scale bioinformatics analysis of Bacillus genomes uncovers conserved roles of natural products in bacterial physiology.</title>
        <authorList>
            <consortium name="Agbiome Team Llc"/>
            <person name="Bleich R.M."/>
            <person name="Grubbs K.J."/>
            <person name="Santa Maria K.C."/>
            <person name="Allen S.E."/>
            <person name="Farag S."/>
            <person name="Shank E.A."/>
            <person name="Bowers A."/>
        </authorList>
    </citation>
    <scope>NUCLEOTIDE SEQUENCE [LARGE SCALE GENOMIC DNA]</scope>
    <source>
        <strain evidence="2 3">AFS010695</strain>
    </source>
</reference>
<keyword evidence="1" id="KW-0472">Membrane</keyword>
<sequence length="176" mass="20311">MEKILRNKYFHMYVKIIGITIIICSAVLLVINVIYGNVLNVKWLNKKLGSFGEYGAIIAASLWFLRQIWLFLKKKNILGFKFFKELYLFIKKFHVLIGYAVIAVSITHGLYFFIKGSRHILLIYSGIFSLLTLIVLGFIGFFLQKPNKKTNLILYRKAHQIIAVIFGIGLLIHLTV</sequence>
<name>A0A2A8PYZ4_BACCE</name>
<evidence type="ECO:0000313" key="2">
    <source>
        <dbReference type="EMBL" id="PEW02857.1"/>
    </source>
</evidence>
<dbReference type="AlphaFoldDB" id="A0A2A8PYZ4"/>
<gene>
    <name evidence="2" type="ORF">CN425_08005</name>
</gene>
<protein>
    <recommendedName>
        <fullName evidence="4">Ferric oxidoreductase domain-containing protein</fullName>
    </recommendedName>
</protein>
<dbReference type="OrthoDB" id="2871125at2"/>
<feature type="transmembrane region" description="Helical" evidence="1">
    <location>
        <begin position="120"/>
        <end position="142"/>
    </location>
</feature>
<evidence type="ECO:0000256" key="1">
    <source>
        <dbReference type="SAM" id="Phobius"/>
    </source>
</evidence>
<organism evidence="2 3">
    <name type="scientific">Bacillus cereus</name>
    <dbReference type="NCBI Taxonomy" id="1396"/>
    <lineage>
        <taxon>Bacteria</taxon>
        <taxon>Bacillati</taxon>
        <taxon>Bacillota</taxon>
        <taxon>Bacilli</taxon>
        <taxon>Bacillales</taxon>
        <taxon>Bacillaceae</taxon>
        <taxon>Bacillus</taxon>
        <taxon>Bacillus cereus group</taxon>
    </lineage>
</organism>
<evidence type="ECO:0000313" key="3">
    <source>
        <dbReference type="Proteomes" id="UP000220635"/>
    </source>
</evidence>
<keyword evidence="1" id="KW-1133">Transmembrane helix</keyword>
<dbReference type="RefSeq" id="WP_000411449.1">
    <property type="nucleotide sequence ID" value="NZ_NTWE01000020.1"/>
</dbReference>
<dbReference type="Proteomes" id="UP000220635">
    <property type="component" value="Unassembled WGS sequence"/>
</dbReference>